<evidence type="ECO:0000256" key="3">
    <source>
        <dbReference type="RuleBase" id="RU003466"/>
    </source>
</evidence>
<dbReference type="OMA" id="NPKRACE"/>
<keyword evidence="6" id="KW-1185">Reference proteome</keyword>
<dbReference type="SMART" id="SM00101">
    <property type="entry name" value="14_3_3"/>
    <property type="match status" value="1"/>
</dbReference>
<dbReference type="OrthoDB" id="10260625at2759"/>
<protein>
    <recommendedName>
        <fullName evidence="4">14-3-3 domain-containing protein</fullName>
    </recommendedName>
</protein>
<evidence type="ECO:0000313" key="5">
    <source>
        <dbReference type="EMBL" id="ETO00591.1"/>
    </source>
</evidence>
<dbReference type="AlphaFoldDB" id="X6LGT8"/>
<dbReference type="PRINTS" id="PR00305">
    <property type="entry name" value="1433ZETA"/>
</dbReference>
<name>X6LGT8_RETFI</name>
<dbReference type="InterPro" id="IPR023409">
    <property type="entry name" value="14-3-3_CS"/>
</dbReference>
<proteinExistence type="inferred from homology"/>
<gene>
    <name evidence="5" type="ORF">RFI_36849</name>
</gene>
<dbReference type="Pfam" id="PF00244">
    <property type="entry name" value="14-3-3"/>
    <property type="match status" value="2"/>
</dbReference>
<dbReference type="CDD" id="cd08774">
    <property type="entry name" value="14-3-3"/>
    <property type="match status" value="1"/>
</dbReference>
<evidence type="ECO:0000256" key="1">
    <source>
        <dbReference type="ARBA" id="ARBA00006141"/>
    </source>
</evidence>
<dbReference type="InterPro" id="IPR000308">
    <property type="entry name" value="14-3-3"/>
</dbReference>
<dbReference type="PROSITE" id="PS00797">
    <property type="entry name" value="1433_2"/>
    <property type="match status" value="1"/>
</dbReference>
<dbReference type="EMBL" id="ASPP01040608">
    <property type="protein sequence ID" value="ETO00591.1"/>
    <property type="molecule type" value="Genomic_DNA"/>
</dbReference>
<dbReference type="PROSITE" id="PS00796">
    <property type="entry name" value="1433_1"/>
    <property type="match status" value="1"/>
</dbReference>
<organism evidence="5 6">
    <name type="scientific">Reticulomyxa filosa</name>
    <dbReference type="NCBI Taxonomy" id="46433"/>
    <lineage>
        <taxon>Eukaryota</taxon>
        <taxon>Sar</taxon>
        <taxon>Rhizaria</taxon>
        <taxon>Retaria</taxon>
        <taxon>Foraminifera</taxon>
        <taxon>Monothalamids</taxon>
        <taxon>Reticulomyxidae</taxon>
        <taxon>Reticulomyxa</taxon>
    </lineage>
</organism>
<dbReference type="PANTHER" id="PTHR18860">
    <property type="entry name" value="14-3-3 PROTEIN"/>
    <property type="match status" value="1"/>
</dbReference>
<comment type="caution">
    <text evidence="5">The sequence shown here is derived from an EMBL/GenBank/DDBJ whole genome shotgun (WGS) entry which is preliminary data.</text>
</comment>
<dbReference type="InterPro" id="IPR023410">
    <property type="entry name" value="14-3-3_domain"/>
</dbReference>
<feature type="domain" description="14-3-3" evidence="4">
    <location>
        <begin position="40"/>
        <end position="234"/>
    </location>
</feature>
<dbReference type="Gene3D" id="1.20.190.20">
    <property type="entry name" value="14-3-3 domain"/>
    <property type="match status" value="2"/>
</dbReference>
<feature type="site" description="Interaction with phosphoserine on interacting protein" evidence="2">
    <location>
        <position position="97"/>
    </location>
</feature>
<dbReference type="PIRSF" id="PIRSF000868">
    <property type="entry name" value="14-3-3"/>
    <property type="match status" value="1"/>
</dbReference>
<evidence type="ECO:0000313" key="6">
    <source>
        <dbReference type="Proteomes" id="UP000023152"/>
    </source>
</evidence>
<dbReference type="Proteomes" id="UP000023152">
    <property type="component" value="Unassembled WGS sequence"/>
</dbReference>
<accession>X6LGT8</accession>
<comment type="similarity">
    <text evidence="1 3">Belongs to the 14-3-3 family.</text>
</comment>
<dbReference type="SUPFAM" id="SSF48445">
    <property type="entry name" value="14-3-3 protein"/>
    <property type="match status" value="1"/>
</dbReference>
<evidence type="ECO:0000259" key="4">
    <source>
        <dbReference type="SMART" id="SM00101"/>
    </source>
</evidence>
<reference evidence="5 6" key="1">
    <citation type="journal article" date="2013" name="Curr. Biol.">
        <title>The Genome of the Foraminiferan Reticulomyxa filosa.</title>
        <authorList>
            <person name="Glockner G."/>
            <person name="Hulsmann N."/>
            <person name="Schleicher M."/>
            <person name="Noegel A.A."/>
            <person name="Eichinger L."/>
            <person name="Gallinger C."/>
            <person name="Pawlowski J."/>
            <person name="Sierra R."/>
            <person name="Euteneuer U."/>
            <person name="Pillet L."/>
            <person name="Moustafa A."/>
            <person name="Platzer M."/>
            <person name="Groth M."/>
            <person name="Szafranski K."/>
            <person name="Schliwa M."/>
        </authorList>
    </citation>
    <scope>NUCLEOTIDE SEQUENCE [LARGE SCALE GENOMIC DNA]</scope>
</reference>
<evidence type="ECO:0000256" key="2">
    <source>
        <dbReference type="PIRSR" id="PIRSR000868-1"/>
    </source>
</evidence>
<feature type="site" description="Interaction with phosphoserine on interacting protein" evidence="2">
    <location>
        <position position="165"/>
    </location>
</feature>
<dbReference type="InterPro" id="IPR036815">
    <property type="entry name" value="14-3-3_dom_sf"/>
</dbReference>
<sequence>MWFGLLCCLKIEEPSLYNMELALESSFANAFLCKSAAVAKKEKMEYLNLIVSLLKKKIVCKFVKALVETKTAKGQGLDVEERNLLSVAYKNVVGSKRASWRTLSGGFDDADEALIEKYKGIVETELENICKEVISLLVDYLLKTVSDKKDETEVFYLKMIGDYYRYLAEFRQGNDSYKEKSEKACELAKKSFDAAIEKLDGLTDTNYKDSTLIMQLLRDNLTLWTSEQAEEDEA</sequence>